<accession>A0A1D7QKA5</accession>
<sequence>MKNRYITIYTFGLLIASATLFNGCKKSDLSPTPTTAINTDDAFTSPGRVEAAMVGLYSLLSSGAYMNAMLLQADIKGEDIYVRRSGNYNRFAQAYSYAETPTSLQQTFWREGYRLIANCNQAIQKVPLAPLTDADKKKYLAEARAMRAIAYFNLVRCYGKPYSLDPNALGVAKSDTPLGVDSELPGRATVKEIYDFILEDLNYAVQNMSPSLSKISRLTLPAVQGLLSRVYLSMGNKWAEASSFAKLARAGHPLDDKATLLNGFYKASGEWIWDMEYTPDNTPGYVGAASFHEPYDVGYSTFRADTNFHRLFKTNDIRKQQFFVSDAGYGDALTRDYEVKDAAGYLMNKFYFKPGFDASVVLMRSAEMFLNEAEAEAELGNWPAAQNALFEIQRRSITGAVKSTNTGDALKEEIQIERRKELYGEGFRIFDIQRRKETLKRTGGSHWSKVNMAPGDPKFLMPIPKEEIDANPKIVQNPL</sequence>
<evidence type="ECO:0000313" key="8">
    <source>
        <dbReference type="EMBL" id="AOM79097.1"/>
    </source>
</evidence>
<dbReference type="EMBL" id="CP017141">
    <property type="protein sequence ID" value="AOM79097.1"/>
    <property type="molecule type" value="Genomic_DNA"/>
</dbReference>
<evidence type="ECO:0000313" key="9">
    <source>
        <dbReference type="Proteomes" id="UP000094313"/>
    </source>
</evidence>
<comment type="similarity">
    <text evidence="2">Belongs to the SusD family.</text>
</comment>
<dbReference type="InterPro" id="IPR033985">
    <property type="entry name" value="SusD-like_N"/>
</dbReference>
<feature type="domain" description="RagB/SusD" evidence="6">
    <location>
        <begin position="358"/>
        <end position="478"/>
    </location>
</feature>
<dbReference type="SUPFAM" id="SSF48452">
    <property type="entry name" value="TPR-like"/>
    <property type="match status" value="1"/>
</dbReference>
<dbReference type="Pfam" id="PF14322">
    <property type="entry name" value="SusD-like_3"/>
    <property type="match status" value="1"/>
</dbReference>
<keyword evidence="3" id="KW-0732">Signal</keyword>
<evidence type="ECO:0000259" key="7">
    <source>
        <dbReference type="Pfam" id="PF14322"/>
    </source>
</evidence>
<dbReference type="KEGG" id="psty:BFS30_19130"/>
<evidence type="ECO:0000259" key="6">
    <source>
        <dbReference type="Pfam" id="PF07980"/>
    </source>
</evidence>
<evidence type="ECO:0000256" key="1">
    <source>
        <dbReference type="ARBA" id="ARBA00004442"/>
    </source>
</evidence>
<organism evidence="8 9">
    <name type="scientific">Pedobacter steynii</name>
    <dbReference type="NCBI Taxonomy" id="430522"/>
    <lineage>
        <taxon>Bacteria</taxon>
        <taxon>Pseudomonadati</taxon>
        <taxon>Bacteroidota</taxon>
        <taxon>Sphingobacteriia</taxon>
        <taxon>Sphingobacteriales</taxon>
        <taxon>Sphingobacteriaceae</taxon>
        <taxon>Pedobacter</taxon>
    </lineage>
</organism>
<keyword evidence="9" id="KW-1185">Reference proteome</keyword>
<gene>
    <name evidence="8" type="ORF">BFS30_19130</name>
</gene>
<dbReference type="RefSeq" id="WP_069380760.1">
    <property type="nucleotide sequence ID" value="NZ_CP017141.1"/>
</dbReference>
<dbReference type="CDD" id="cd08977">
    <property type="entry name" value="SusD"/>
    <property type="match status" value="1"/>
</dbReference>
<protein>
    <recommendedName>
        <fullName evidence="10">Starch-binding associating with outer membrane</fullName>
    </recommendedName>
</protein>
<keyword evidence="4" id="KW-0472">Membrane</keyword>
<dbReference type="InterPro" id="IPR012944">
    <property type="entry name" value="SusD_RagB_dom"/>
</dbReference>
<reference evidence="8 9" key="1">
    <citation type="submission" date="2016-08" db="EMBL/GenBank/DDBJ databases">
        <authorList>
            <person name="Seilhamer J.J."/>
        </authorList>
    </citation>
    <scope>NUCLEOTIDE SEQUENCE [LARGE SCALE GENOMIC DNA]</scope>
    <source>
        <strain evidence="8 9">DX4</strain>
    </source>
</reference>
<dbReference type="OrthoDB" id="630434at2"/>
<dbReference type="Pfam" id="PF07980">
    <property type="entry name" value="SusD_RagB"/>
    <property type="match status" value="1"/>
</dbReference>
<dbReference type="InterPro" id="IPR011990">
    <property type="entry name" value="TPR-like_helical_dom_sf"/>
</dbReference>
<evidence type="ECO:0000256" key="3">
    <source>
        <dbReference type="ARBA" id="ARBA00022729"/>
    </source>
</evidence>
<evidence type="ECO:0000256" key="4">
    <source>
        <dbReference type="ARBA" id="ARBA00023136"/>
    </source>
</evidence>
<name>A0A1D7QKA5_9SPHI</name>
<proteinExistence type="inferred from homology"/>
<dbReference type="Gene3D" id="1.25.40.390">
    <property type="match status" value="1"/>
</dbReference>
<feature type="domain" description="SusD-like N-terminal" evidence="7">
    <location>
        <begin position="72"/>
        <end position="232"/>
    </location>
</feature>
<evidence type="ECO:0000256" key="5">
    <source>
        <dbReference type="ARBA" id="ARBA00023237"/>
    </source>
</evidence>
<dbReference type="Proteomes" id="UP000094313">
    <property type="component" value="Chromosome"/>
</dbReference>
<dbReference type="AlphaFoldDB" id="A0A1D7QKA5"/>
<evidence type="ECO:0000256" key="2">
    <source>
        <dbReference type="ARBA" id="ARBA00006275"/>
    </source>
</evidence>
<dbReference type="GO" id="GO:0009279">
    <property type="term" value="C:cell outer membrane"/>
    <property type="evidence" value="ECO:0007669"/>
    <property type="project" value="UniProtKB-SubCell"/>
</dbReference>
<keyword evidence="5" id="KW-0998">Cell outer membrane</keyword>
<evidence type="ECO:0008006" key="10">
    <source>
        <dbReference type="Google" id="ProtNLM"/>
    </source>
</evidence>
<comment type="subcellular location">
    <subcellularLocation>
        <location evidence="1">Cell outer membrane</location>
    </subcellularLocation>
</comment>